<reference evidence="1" key="1">
    <citation type="journal article" date="2020" name="mSystems">
        <title>Genome- and Community-Level Interaction Insights into Carbon Utilization and Element Cycling Functions of Hydrothermarchaeota in Hydrothermal Sediment.</title>
        <authorList>
            <person name="Zhou Z."/>
            <person name="Liu Y."/>
            <person name="Xu W."/>
            <person name="Pan J."/>
            <person name="Luo Z.H."/>
            <person name="Li M."/>
        </authorList>
    </citation>
    <scope>NUCLEOTIDE SEQUENCE [LARGE SCALE GENOMIC DNA]</scope>
    <source>
        <strain evidence="1">HyVt-233</strain>
    </source>
</reference>
<accession>A0A7C0Y725</accession>
<sequence>MKINFKVLLIFFILIFSLCFDAKSQNSDIEKFDVNKILSEMLIINKPTSKGNKKSELTTFSTAIFPISFEAAFRTAMLVEMSLERVPVMVDKIGGVLTTSDSPLKMLSGSVVCFLLF</sequence>
<organism evidence="1">
    <name type="scientific">Desulfofervidus auxilii</name>
    <dbReference type="NCBI Taxonomy" id="1621989"/>
    <lineage>
        <taxon>Bacteria</taxon>
        <taxon>Pseudomonadati</taxon>
        <taxon>Thermodesulfobacteriota</taxon>
        <taxon>Candidatus Desulfofervidia</taxon>
        <taxon>Candidatus Desulfofervidales</taxon>
        <taxon>Candidatus Desulfofervidaceae</taxon>
        <taxon>Candidatus Desulfofervidus</taxon>
    </lineage>
</organism>
<dbReference type="AlphaFoldDB" id="A0A7C0Y725"/>
<proteinExistence type="predicted"/>
<comment type="caution">
    <text evidence="1">The sequence shown here is derived from an EMBL/GenBank/DDBJ whole genome shotgun (WGS) entry which is preliminary data.</text>
</comment>
<protein>
    <submittedName>
        <fullName evidence="1">Uncharacterized protein</fullName>
    </submittedName>
</protein>
<name>A0A7C0Y725_DESA2</name>
<dbReference type="EMBL" id="DRBS01000394">
    <property type="protein sequence ID" value="HDD45309.1"/>
    <property type="molecule type" value="Genomic_DNA"/>
</dbReference>
<dbReference type="Proteomes" id="UP000886289">
    <property type="component" value="Unassembled WGS sequence"/>
</dbReference>
<evidence type="ECO:0000313" key="1">
    <source>
        <dbReference type="EMBL" id="HDD45309.1"/>
    </source>
</evidence>
<gene>
    <name evidence="1" type="ORF">ENG63_10705</name>
</gene>